<dbReference type="PROSITE" id="PS51257">
    <property type="entry name" value="PROKAR_LIPOPROTEIN"/>
    <property type="match status" value="1"/>
</dbReference>
<organism evidence="2 3">
    <name type="scientific">Arcanobacterium buesumense</name>
    <dbReference type="NCBI Taxonomy" id="2722751"/>
    <lineage>
        <taxon>Bacteria</taxon>
        <taxon>Bacillati</taxon>
        <taxon>Actinomycetota</taxon>
        <taxon>Actinomycetes</taxon>
        <taxon>Actinomycetales</taxon>
        <taxon>Actinomycetaceae</taxon>
        <taxon>Arcanobacterium</taxon>
    </lineage>
</organism>
<evidence type="ECO:0000313" key="2">
    <source>
        <dbReference type="EMBL" id="QJC21576.1"/>
    </source>
</evidence>
<sequence length="315" mass="35348">MFIKKYGVFLVSLMMVVSACSSVDSGVDVDSSASSSMGLNLSAEVDKELWTVTLPWDRYTMTDEQRIILVSAESFGLAECTRENMQDVAWTATLPEALKGVNPHVFMEFGPWVKEMAQQYGFSSAEFSDVPINGRDLVAKSKEQRDRERKGMQSNATFSERDIELMHETCDSYPQVKRFQLKELDVQGPWTKLLADTRDQIFEDSRGKAVVEELAQCFISKGLKPIEGVPGYVEGVSPQRNPTSESIALALKAVECQEETDATPRLAQVWADLQAPIVKKYAKELIAQRELIDERVAEAKQYIQEHPELLEPPGK</sequence>
<dbReference type="RefSeq" id="WP_168917516.1">
    <property type="nucleotide sequence ID" value="NZ_CP050804.1"/>
</dbReference>
<evidence type="ECO:0000313" key="3">
    <source>
        <dbReference type="Proteomes" id="UP000502298"/>
    </source>
</evidence>
<dbReference type="AlphaFoldDB" id="A0A6H2EJR3"/>
<name>A0A6H2EJR3_9ACTO</name>
<proteinExistence type="predicted"/>
<keyword evidence="1" id="KW-0732">Signal</keyword>
<feature type="signal peptide" evidence="1">
    <location>
        <begin position="1"/>
        <end position="19"/>
    </location>
</feature>
<reference evidence="2 3" key="1">
    <citation type="submission" date="2020-03" db="EMBL/GenBank/DDBJ databases">
        <title>Complete genome of Arcanobacterium buesumensis sp. nov. strain 2701.</title>
        <authorList>
            <person name="Borowiak M."/>
            <person name="Alssahen M."/>
            <person name="Laemmler C."/>
            <person name="Malorny B."/>
            <person name="Hassan A."/>
            <person name="Prenger-Berninghoff E."/>
            <person name="Ploetz M."/>
            <person name="Abdulmawjood A."/>
        </authorList>
    </citation>
    <scope>NUCLEOTIDE SEQUENCE [LARGE SCALE GENOMIC DNA]</scope>
    <source>
        <strain evidence="2 3">2701</strain>
    </source>
</reference>
<dbReference type="KEGG" id="arca:HC352_03000"/>
<protein>
    <submittedName>
        <fullName evidence="2">Uncharacterized protein</fullName>
    </submittedName>
</protein>
<dbReference type="EMBL" id="CP050804">
    <property type="protein sequence ID" value="QJC21576.1"/>
    <property type="molecule type" value="Genomic_DNA"/>
</dbReference>
<gene>
    <name evidence="2" type="ORF">HC352_03000</name>
</gene>
<dbReference type="Proteomes" id="UP000502298">
    <property type="component" value="Chromosome"/>
</dbReference>
<evidence type="ECO:0000256" key="1">
    <source>
        <dbReference type="SAM" id="SignalP"/>
    </source>
</evidence>
<keyword evidence="3" id="KW-1185">Reference proteome</keyword>
<accession>A0A6H2EJR3</accession>
<feature type="chain" id="PRO_5038510055" evidence="1">
    <location>
        <begin position="20"/>
        <end position="315"/>
    </location>
</feature>